<proteinExistence type="predicted"/>
<dbReference type="SMART" id="SM00155">
    <property type="entry name" value="PLDc"/>
    <property type="match status" value="2"/>
</dbReference>
<dbReference type="Proteomes" id="UP000294914">
    <property type="component" value="Unassembled WGS sequence"/>
</dbReference>
<evidence type="ECO:0000313" key="2">
    <source>
        <dbReference type="EMBL" id="TDY00473.1"/>
    </source>
</evidence>
<evidence type="ECO:0000313" key="3">
    <source>
        <dbReference type="Proteomes" id="UP000294914"/>
    </source>
</evidence>
<dbReference type="GO" id="GO:0016020">
    <property type="term" value="C:membrane"/>
    <property type="evidence" value="ECO:0007669"/>
    <property type="project" value="TreeGrafter"/>
</dbReference>
<dbReference type="PANTHER" id="PTHR21248">
    <property type="entry name" value="CARDIOLIPIN SYNTHASE"/>
    <property type="match status" value="1"/>
</dbReference>
<accession>A0A4R8ITA0</accession>
<feature type="domain" description="PLD phosphodiesterase" evidence="1">
    <location>
        <begin position="114"/>
        <end position="141"/>
    </location>
</feature>
<dbReference type="GO" id="GO:0008808">
    <property type="term" value="F:cardiolipin synthase activity"/>
    <property type="evidence" value="ECO:0007669"/>
    <property type="project" value="TreeGrafter"/>
</dbReference>
<name>A0A4R8ITA0_9GAMM</name>
<dbReference type="CDD" id="cd09159">
    <property type="entry name" value="PLDc_ybhO_like_2"/>
    <property type="match status" value="1"/>
</dbReference>
<keyword evidence="3" id="KW-1185">Reference proteome</keyword>
<dbReference type="CDD" id="cd09110">
    <property type="entry name" value="PLDc_CLS_1"/>
    <property type="match status" value="1"/>
</dbReference>
<reference evidence="2 3" key="1">
    <citation type="submission" date="2019-03" db="EMBL/GenBank/DDBJ databases">
        <title>Genomic Encyclopedia of Type Strains, Phase IV (KMG-IV): sequencing the most valuable type-strain genomes for metagenomic binning, comparative biology and taxonomic classification.</title>
        <authorList>
            <person name="Goeker M."/>
        </authorList>
    </citation>
    <scope>NUCLEOTIDE SEQUENCE [LARGE SCALE GENOMIC DNA]</scope>
    <source>
        <strain evidence="2 3">DSM 16326</strain>
    </source>
</reference>
<dbReference type="GO" id="GO:0032049">
    <property type="term" value="P:cardiolipin biosynthetic process"/>
    <property type="evidence" value="ECO:0007669"/>
    <property type="project" value="UniProtKB-ARBA"/>
</dbReference>
<dbReference type="PROSITE" id="PS50035">
    <property type="entry name" value="PLD"/>
    <property type="match status" value="1"/>
</dbReference>
<protein>
    <submittedName>
        <fullName evidence="2">Phosphatidylserine/phosphatidylglycerophosphate/ cardiolipin synthase-like enzyme</fullName>
    </submittedName>
</protein>
<evidence type="ECO:0000259" key="1">
    <source>
        <dbReference type="PROSITE" id="PS50035"/>
    </source>
</evidence>
<dbReference type="Gene3D" id="3.30.870.10">
    <property type="entry name" value="Endonuclease Chain A"/>
    <property type="match status" value="2"/>
</dbReference>
<comment type="caution">
    <text evidence="2">The sequence shown here is derived from an EMBL/GenBank/DDBJ whole genome shotgun (WGS) entry which is preliminary data.</text>
</comment>
<dbReference type="PANTHER" id="PTHR21248:SF23">
    <property type="entry name" value="CARDIOLIPIN SYNTHASE B"/>
    <property type="match status" value="1"/>
</dbReference>
<dbReference type="AlphaFoldDB" id="A0A4R8ITA0"/>
<dbReference type="Pfam" id="PF13091">
    <property type="entry name" value="PLDc_2"/>
    <property type="match status" value="2"/>
</dbReference>
<dbReference type="OrthoDB" id="9762009at2"/>
<dbReference type="EMBL" id="SOQX01000005">
    <property type="protein sequence ID" value="TDY00473.1"/>
    <property type="molecule type" value="Genomic_DNA"/>
</dbReference>
<dbReference type="InterPro" id="IPR025202">
    <property type="entry name" value="PLD-like_dom"/>
</dbReference>
<gene>
    <name evidence="2" type="ORF">EDC23_1974</name>
</gene>
<dbReference type="InterPro" id="IPR001736">
    <property type="entry name" value="PLipase_D/transphosphatidylase"/>
</dbReference>
<sequence length="384" mass="44715">MPSRHNKTYRFDWHAGCRFSLLIDGQRFFPVMLDAIEQAKTFVLLELYLVESGHVTRRFIDALVAARQRDVTVYLLLDDYGSQGLALLDRERLLAQGVQLRFYNPLNYRQFYRSLRRDHRKLLLIDNRIAFTGGAGLSDAFEPPFNPEGAWHEVMLQIEGPVVTDWMRQFCTTWQSSSGNSPELPASQEQYFTPGQPGRVVLSAGLSRQEIKRAFITRMRNAGQRIWLTTPYFIPARKVRRVLTQRARAGVDTRLLLPGPISDHPWVSHAARGFYHRLLRNGVRIFEYQPRFVHAKIGLCDNWCTIGSSNLDRWNQRWNLDANQEVDATDFSSDVAQLFETDFAQSIEITLSHWRKRSTMQRLREWLAARLVMLIELVIRGYRK</sequence>
<dbReference type="RefSeq" id="WP_134084010.1">
    <property type="nucleotide sequence ID" value="NZ_SOQX01000005.1"/>
</dbReference>
<dbReference type="SUPFAM" id="SSF56024">
    <property type="entry name" value="Phospholipase D/nuclease"/>
    <property type="match status" value="2"/>
</dbReference>
<organism evidence="2 3">
    <name type="scientific">Thiohalophilus thiocyanatoxydans</name>
    <dbReference type="NCBI Taxonomy" id="381308"/>
    <lineage>
        <taxon>Bacteria</taxon>
        <taxon>Pseudomonadati</taxon>
        <taxon>Pseudomonadota</taxon>
        <taxon>Gammaproteobacteria</taxon>
        <taxon>Thiohalomonadales</taxon>
        <taxon>Thiohalophilaceae</taxon>
        <taxon>Thiohalophilus</taxon>
    </lineage>
</organism>